<comment type="caution">
    <text evidence="2">The sequence shown here is derived from an EMBL/GenBank/DDBJ whole genome shotgun (WGS) entry which is preliminary data.</text>
</comment>
<evidence type="ECO:0000313" key="2">
    <source>
        <dbReference type="EMBL" id="MBB5494305.1"/>
    </source>
</evidence>
<dbReference type="AlphaFoldDB" id="A0A840WR16"/>
<proteinExistence type="predicted"/>
<name>A0A840WR16_9ACTN</name>
<evidence type="ECO:0000313" key="3">
    <source>
        <dbReference type="Proteomes" id="UP000579647"/>
    </source>
</evidence>
<feature type="region of interest" description="Disordered" evidence="1">
    <location>
        <begin position="48"/>
        <end position="68"/>
    </location>
</feature>
<evidence type="ECO:0000256" key="1">
    <source>
        <dbReference type="SAM" id="MobiDB-lite"/>
    </source>
</evidence>
<dbReference type="RefSeq" id="WP_184367587.1">
    <property type="nucleotide sequence ID" value="NZ_BAAAKM010000059.1"/>
</dbReference>
<sequence length="95" mass="10736">MTSRLWWVFASAVAWSLAQVIGAPTRTEPLPRPRPALAPAPRRLELSRYREPIPRPAPETTAHDTPHTLPEDLIELWPEHEDPTDSLVRPYLLGG</sequence>
<dbReference type="EMBL" id="JACHDO010000001">
    <property type="protein sequence ID" value="MBB5494305.1"/>
    <property type="molecule type" value="Genomic_DNA"/>
</dbReference>
<keyword evidence="3" id="KW-1185">Reference proteome</keyword>
<dbReference type="Proteomes" id="UP000579647">
    <property type="component" value="Unassembled WGS sequence"/>
</dbReference>
<gene>
    <name evidence="2" type="ORF">HNR07_005442</name>
</gene>
<organism evidence="2 3">
    <name type="scientific">Nocardiopsis metallicus</name>
    <dbReference type="NCBI Taxonomy" id="179819"/>
    <lineage>
        <taxon>Bacteria</taxon>
        <taxon>Bacillati</taxon>
        <taxon>Actinomycetota</taxon>
        <taxon>Actinomycetes</taxon>
        <taxon>Streptosporangiales</taxon>
        <taxon>Nocardiopsidaceae</taxon>
        <taxon>Nocardiopsis</taxon>
    </lineage>
</organism>
<accession>A0A840WR16</accession>
<reference evidence="2 3" key="1">
    <citation type="submission" date="2020-08" db="EMBL/GenBank/DDBJ databases">
        <title>Sequencing the genomes of 1000 actinobacteria strains.</title>
        <authorList>
            <person name="Klenk H.-P."/>
        </authorList>
    </citation>
    <scope>NUCLEOTIDE SEQUENCE [LARGE SCALE GENOMIC DNA]</scope>
    <source>
        <strain evidence="2 3">DSM 44598</strain>
    </source>
</reference>
<protein>
    <submittedName>
        <fullName evidence="2">Uncharacterized protein</fullName>
    </submittedName>
</protein>